<dbReference type="FunFam" id="1.10.10.10:FF:000214">
    <property type="entry name" value="Methylated-DNA--protein-cysteine methyltransferase"/>
    <property type="match status" value="1"/>
</dbReference>
<keyword evidence="5 10" id="KW-0808">Transferase</keyword>
<dbReference type="InterPro" id="IPR014048">
    <property type="entry name" value="MethylDNA_cys_MeTrfase_DNA-bd"/>
</dbReference>
<evidence type="ECO:0000256" key="7">
    <source>
        <dbReference type="ARBA" id="ARBA00023204"/>
    </source>
</evidence>
<dbReference type="EC" id="2.1.1.63" evidence="3"/>
<dbReference type="PANTHER" id="PTHR10815:SF5">
    <property type="entry name" value="METHYLATED-DNA--PROTEIN-CYSTEINE METHYLTRANSFERASE"/>
    <property type="match status" value="1"/>
</dbReference>
<dbReference type="STRING" id="882086.SacxiDRAFT_1256"/>
<dbReference type="EMBL" id="JH636049">
    <property type="protein sequence ID" value="EID53508.1"/>
    <property type="molecule type" value="Genomic_DNA"/>
</dbReference>
<dbReference type="eggNOG" id="COG0350">
    <property type="taxonomic scope" value="Bacteria"/>
</dbReference>
<keyword evidence="7" id="KW-0234">DNA repair</keyword>
<dbReference type="GO" id="GO:0006281">
    <property type="term" value="P:DNA repair"/>
    <property type="evidence" value="ECO:0007669"/>
    <property type="project" value="UniProtKB-KW"/>
</dbReference>
<dbReference type="Pfam" id="PF01035">
    <property type="entry name" value="DNA_binding_1"/>
    <property type="match status" value="1"/>
</dbReference>
<dbReference type="OrthoDB" id="9802228at2"/>
<evidence type="ECO:0000313" key="11">
    <source>
        <dbReference type="Proteomes" id="UP000004691"/>
    </source>
</evidence>
<dbReference type="PANTHER" id="PTHR10815">
    <property type="entry name" value="METHYLATED-DNA--PROTEIN-CYSTEINE METHYLTRANSFERASE"/>
    <property type="match status" value="1"/>
</dbReference>
<dbReference type="Proteomes" id="UP000004691">
    <property type="component" value="Unassembled WGS sequence"/>
</dbReference>
<evidence type="ECO:0000313" key="10">
    <source>
        <dbReference type="EMBL" id="EID53508.1"/>
    </source>
</evidence>
<comment type="similarity">
    <text evidence="2">Belongs to the MGMT family.</text>
</comment>
<comment type="catalytic activity">
    <reaction evidence="8">
        <text>a 6-O-methyl-2'-deoxyguanosine in DNA + L-cysteinyl-[protein] = S-methyl-L-cysteinyl-[protein] + a 2'-deoxyguanosine in DNA</text>
        <dbReference type="Rhea" id="RHEA:24000"/>
        <dbReference type="Rhea" id="RHEA-COMP:10131"/>
        <dbReference type="Rhea" id="RHEA-COMP:10132"/>
        <dbReference type="Rhea" id="RHEA-COMP:11367"/>
        <dbReference type="Rhea" id="RHEA-COMP:11368"/>
        <dbReference type="ChEBI" id="CHEBI:29950"/>
        <dbReference type="ChEBI" id="CHEBI:82612"/>
        <dbReference type="ChEBI" id="CHEBI:85445"/>
        <dbReference type="ChEBI" id="CHEBI:85448"/>
        <dbReference type="EC" id="2.1.1.63"/>
    </reaction>
</comment>
<accession>I0V055</accession>
<dbReference type="GO" id="GO:0032259">
    <property type="term" value="P:methylation"/>
    <property type="evidence" value="ECO:0007669"/>
    <property type="project" value="UniProtKB-KW"/>
</dbReference>
<protein>
    <recommendedName>
        <fullName evidence="3">methylated-DNA--[protein]-cysteine S-methyltransferase</fullName>
        <ecNumber evidence="3">2.1.1.63</ecNumber>
    </recommendedName>
</protein>
<organism evidence="10 11">
    <name type="scientific">Saccharomonospora xinjiangensis XJ-54</name>
    <dbReference type="NCBI Taxonomy" id="882086"/>
    <lineage>
        <taxon>Bacteria</taxon>
        <taxon>Bacillati</taxon>
        <taxon>Actinomycetota</taxon>
        <taxon>Actinomycetes</taxon>
        <taxon>Pseudonocardiales</taxon>
        <taxon>Pseudonocardiaceae</taxon>
        <taxon>Saccharomonospora</taxon>
    </lineage>
</organism>
<dbReference type="CDD" id="cd06445">
    <property type="entry name" value="ATase"/>
    <property type="match status" value="1"/>
</dbReference>
<proteinExistence type="inferred from homology"/>
<feature type="domain" description="Methylated-DNA-[protein]-cysteine S-methyltransferase DNA binding" evidence="9">
    <location>
        <begin position="96"/>
        <end position="177"/>
    </location>
</feature>
<dbReference type="InterPro" id="IPR036388">
    <property type="entry name" value="WH-like_DNA-bd_sf"/>
</dbReference>
<evidence type="ECO:0000256" key="1">
    <source>
        <dbReference type="ARBA" id="ARBA00001286"/>
    </source>
</evidence>
<sequence length="188" mass="19162">MSSGTAGISGFAVFGTPLGHGGIAWRAGTVVRSLLPEADADAVRSRLAAAVPDGREGTKNTVPDSLRHVIDGVVSLLRGDAVDLSEVPLDLASVPAFQRSVYEFVRTIPVGHTVTYGDVATHIGEPGAARAVGRALGANPFAPIVPCHRVLAAGGAIGGFSGPGGVSTKQRLLAIERAHGDQPALFDL</sequence>
<dbReference type="GO" id="GO:0003908">
    <property type="term" value="F:methylated-DNA-[protein]-cysteine S-methyltransferase activity"/>
    <property type="evidence" value="ECO:0007669"/>
    <property type="project" value="UniProtKB-EC"/>
</dbReference>
<gene>
    <name evidence="10" type="ORF">SacxiDRAFT_1256</name>
</gene>
<evidence type="ECO:0000256" key="3">
    <source>
        <dbReference type="ARBA" id="ARBA00011918"/>
    </source>
</evidence>
<evidence type="ECO:0000256" key="4">
    <source>
        <dbReference type="ARBA" id="ARBA00022603"/>
    </source>
</evidence>
<name>I0V055_9PSEU</name>
<dbReference type="Gene3D" id="1.10.10.10">
    <property type="entry name" value="Winged helix-like DNA-binding domain superfamily/Winged helix DNA-binding domain"/>
    <property type="match status" value="1"/>
</dbReference>
<keyword evidence="11" id="KW-1185">Reference proteome</keyword>
<evidence type="ECO:0000256" key="8">
    <source>
        <dbReference type="ARBA" id="ARBA00049348"/>
    </source>
</evidence>
<evidence type="ECO:0000256" key="2">
    <source>
        <dbReference type="ARBA" id="ARBA00008711"/>
    </source>
</evidence>
<evidence type="ECO:0000259" key="9">
    <source>
        <dbReference type="Pfam" id="PF01035"/>
    </source>
</evidence>
<dbReference type="SUPFAM" id="SSF46767">
    <property type="entry name" value="Methylated DNA-protein cysteine methyltransferase, C-terminal domain"/>
    <property type="match status" value="1"/>
</dbReference>
<evidence type="ECO:0000256" key="6">
    <source>
        <dbReference type="ARBA" id="ARBA00022763"/>
    </source>
</evidence>
<comment type="catalytic activity">
    <reaction evidence="1">
        <text>a 4-O-methyl-thymidine in DNA + L-cysteinyl-[protein] = a thymidine in DNA + S-methyl-L-cysteinyl-[protein]</text>
        <dbReference type="Rhea" id="RHEA:53428"/>
        <dbReference type="Rhea" id="RHEA-COMP:10131"/>
        <dbReference type="Rhea" id="RHEA-COMP:10132"/>
        <dbReference type="Rhea" id="RHEA-COMP:13555"/>
        <dbReference type="Rhea" id="RHEA-COMP:13556"/>
        <dbReference type="ChEBI" id="CHEBI:29950"/>
        <dbReference type="ChEBI" id="CHEBI:82612"/>
        <dbReference type="ChEBI" id="CHEBI:137386"/>
        <dbReference type="ChEBI" id="CHEBI:137387"/>
        <dbReference type="EC" id="2.1.1.63"/>
    </reaction>
</comment>
<dbReference type="PROSITE" id="PS00374">
    <property type="entry name" value="MGMT"/>
    <property type="match status" value="1"/>
</dbReference>
<keyword evidence="6" id="KW-0227">DNA damage</keyword>
<dbReference type="NCBIfam" id="TIGR00589">
    <property type="entry name" value="ogt"/>
    <property type="match status" value="1"/>
</dbReference>
<evidence type="ECO:0000256" key="5">
    <source>
        <dbReference type="ARBA" id="ARBA00022679"/>
    </source>
</evidence>
<keyword evidence="4 10" id="KW-0489">Methyltransferase</keyword>
<dbReference type="InterPro" id="IPR036217">
    <property type="entry name" value="MethylDNA_cys_MeTrfase_DNAb"/>
</dbReference>
<dbReference type="InterPro" id="IPR001497">
    <property type="entry name" value="MethylDNA_cys_MeTrfase_AS"/>
</dbReference>
<dbReference type="HOGENOM" id="CLU_000445_52_2_11"/>
<dbReference type="RefSeq" id="WP_006237631.1">
    <property type="nucleotide sequence ID" value="NZ_JH636049.1"/>
</dbReference>
<reference evidence="10 11" key="1">
    <citation type="submission" date="2012-01" db="EMBL/GenBank/DDBJ databases">
        <title>Improved High-Quality Draft sequence of Saccharomonospora xinjiangensis XJ-54.</title>
        <authorList>
            <consortium name="US DOE Joint Genome Institute"/>
            <person name="Lucas S."/>
            <person name="Han J."/>
            <person name="Lapidus A."/>
            <person name="Cheng J.-F."/>
            <person name="Goodwin L."/>
            <person name="Pitluck S."/>
            <person name="Peters L."/>
            <person name="Mikhailova N."/>
            <person name="Teshima H."/>
            <person name="Detter J.C."/>
            <person name="Han C."/>
            <person name="Tapia R."/>
            <person name="Land M."/>
            <person name="Hauser L."/>
            <person name="Kyrpides N."/>
            <person name="Ivanova N."/>
            <person name="Pagani I."/>
            <person name="Brambilla E.-M."/>
            <person name="Klenk H.-P."/>
            <person name="Woyke T."/>
        </authorList>
    </citation>
    <scope>NUCLEOTIDE SEQUENCE [LARGE SCALE GENOMIC DNA]</scope>
    <source>
        <strain evidence="10 11">XJ-54</strain>
    </source>
</reference>
<dbReference type="AlphaFoldDB" id="I0V055"/>